<evidence type="ECO:0000313" key="2">
    <source>
        <dbReference type="Proteomes" id="UP000838100"/>
    </source>
</evidence>
<protein>
    <recommendedName>
        <fullName evidence="3">HNH endonuclease</fullName>
    </recommendedName>
</protein>
<comment type="caution">
    <text evidence="1">The sequence shown here is derived from an EMBL/GenBank/DDBJ whole genome shotgun (WGS) entry which is preliminary data.</text>
</comment>
<proteinExistence type="predicted"/>
<dbReference type="RefSeq" id="WP_237443601.1">
    <property type="nucleotide sequence ID" value="NZ_CAKLPX010000001.1"/>
</dbReference>
<accession>A0ABM9ACN1</accession>
<sequence>MADEYNPLSRYQRLRAIDAEFYHRCYYCGDIANTEDYIPPLARARTPGSYPNAQFFISPSCSECKTLGGINPHVSIEQRAKYIRQALKKKYAATYKKTMLWSREEVETMIADDGMTNITRSLKAVIDMEEDLHGRLHFTGFPLEVNGSRYYNPAESPGDITVFGQRFSSRKLALHSLAQQYSCKVEKLLSLVEDYKGDFEAAVQDLLKQQQQSIQQRQIRQQAEHLHQRYNQPTQWLQRSLSSLWQQHPEHSIEQISQQLVERYINR</sequence>
<gene>
    <name evidence="1" type="ORF">SIN8267_01037</name>
</gene>
<name>A0ABM9ACN1_9GAMM</name>
<evidence type="ECO:0008006" key="3">
    <source>
        <dbReference type="Google" id="ProtNLM"/>
    </source>
</evidence>
<dbReference type="Proteomes" id="UP000838100">
    <property type="component" value="Unassembled WGS sequence"/>
</dbReference>
<organism evidence="1 2">
    <name type="scientific">Sinobacterium norvegicum</name>
    <dbReference type="NCBI Taxonomy" id="1641715"/>
    <lineage>
        <taxon>Bacteria</taxon>
        <taxon>Pseudomonadati</taxon>
        <taxon>Pseudomonadota</taxon>
        <taxon>Gammaproteobacteria</taxon>
        <taxon>Cellvibrionales</taxon>
        <taxon>Spongiibacteraceae</taxon>
        <taxon>Sinobacterium</taxon>
    </lineage>
</organism>
<dbReference type="EMBL" id="CAKLPX010000001">
    <property type="protein sequence ID" value="CAH0990936.1"/>
    <property type="molecule type" value="Genomic_DNA"/>
</dbReference>
<evidence type="ECO:0000313" key="1">
    <source>
        <dbReference type="EMBL" id="CAH0990936.1"/>
    </source>
</evidence>
<keyword evidence="2" id="KW-1185">Reference proteome</keyword>
<reference evidence="1" key="1">
    <citation type="submission" date="2021-12" db="EMBL/GenBank/DDBJ databases">
        <authorList>
            <person name="Rodrigo-Torres L."/>
            <person name="Arahal R. D."/>
            <person name="Lucena T."/>
        </authorList>
    </citation>
    <scope>NUCLEOTIDE SEQUENCE</scope>
    <source>
        <strain evidence="1">CECT 8267</strain>
    </source>
</reference>